<proteinExistence type="predicted"/>
<dbReference type="Proteomes" id="UP000276417">
    <property type="component" value="Chromosome 1"/>
</dbReference>
<name>A0A3G8YJV6_9DEIO</name>
<gene>
    <name evidence="1" type="ORF">EHF33_02465</name>
</gene>
<dbReference type="RefSeq" id="WP_124867572.1">
    <property type="nucleotide sequence ID" value="NZ_CP034183.1"/>
</dbReference>
<evidence type="ECO:0000313" key="1">
    <source>
        <dbReference type="EMBL" id="AZI41751.1"/>
    </source>
</evidence>
<dbReference type="InterPro" id="IPR005358">
    <property type="entry name" value="Puta_zinc/iron-chelating_dom"/>
</dbReference>
<dbReference type="EMBL" id="CP034183">
    <property type="protein sequence ID" value="AZI41751.1"/>
    <property type="molecule type" value="Genomic_DNA"/>
</dbReference>
<reference evidence="1 2" key="1">
    <citation type="submission" date="2018-11" db="EMBL/GenBank/DDBJ databases">
        <title>Deinococcus shelandsis sp. nov., isolated from South Shetland Islands soil of Antarctica.</title>
        <authorList>
            <person name="Tian J."/>
        </authorList>
    </citation>
    <scope>NUCLEOTIDE SEQUENCE [LARGE SCALE GENOMIC DNA]</scope>
    <source>
        <strain evidence="1 2">S14-83T</strain>
    </source>
</reference>
<evidence type="ECO:0000313" key="2">
    <source>
        <dbReference type="Proteomes" id="UP000276417"/>
    </source>
</evidence>
<organism evidence="1 2">
    <name type="scientific">Deinococcus psychrotolerans</name>
    <dbReference type="NCBI Taxonomy" id="2489213"/>
    <lineage>
        <taxon>Bacteria</taxon>
        <taxon>Thermotogati</taxon>
        <taxon>Deinococcota</taxon>
        <taxon>Deinococci</taxon>
        <taxon>Deinococcales</taxon>
        <taxon>Deinococcaceae</taxon>
        <taxon>Deinococcus</taxon>
    </lineage>
</organism>
<dbReference type="KEGG" id="dph:EHF33_02465"/>
<dbReference type="OrthoDB" id="9810361at2"/>
<sequence length="238" mass="26390">MTSPALLQTVRAAYARYEGEAGQFLQEFKAAGGQVYCGAGCFGCCNMPIRLSLAEAALIASVLTPEEARKVEKHARKVIHNARTAPSEDEYVSRHRLNVGYCPLLGADGACTRYEVRPTRCRDTFSAFPAVYCQEGTWEGMTKTERREYGREVRQTLGTDGETHFIAPLEEMSEPIWASCSRAMQKAWNLEAWGDFWVLTTLAANPTFMAAIERGNKGAALREARQAGLEHPEVIEFA</sequence>
<protein>
    <submittedName>
        <fullName evidence="1">YkgJ family cysteine cluster protein</fullName>
    </submittedName>
</protein>
<accession>A0A3G8YJV6</accession>
<dbReference type="Pfam" id="PF03692">
    <property type="entry name" value="CxxCxxCC"/>
    <property type="match status" value="1"/>
</dbReference>
<dbReference type="AlphaFoldDB" id="A0A3G8YJV6"/>
<keyword evidence="2" id="KW-1185">Reference proteome</keyword>